<dbReference type="PANTHER" id="PTHR24189">
    <property type="entry name" value="MYOTROPHIN"/>
    <property type="match status" value="1"/>
</dbReference>
<dbReference type="InterPro" id="IPR036770">
    <property type="entry name" value="Ankyrin_rpt-contain_sf"/>
</dbReference>
<proteinExistence type="predicted"/>
<protein>
    <recommendedName>
        <fullName evidence="5">Ankyrin repeat protein</fullName>
    </recommendedName>
</protein>
<dbReference type="Proteomes" id="UP001154252">
    <property type="component" value="Unassembled WGS sequence"/>
</dbReference>
<dbReference type="PANTHER" id="PTHR24189:SF50">
    <property type="entry name" value="ANKYRIN REPEAT AND SOCS BOX PROTEIN 2"/>
    <property type="match status" value="1"/>
</dbReference>
<name>A0A9W4KGD1_9EURO</name>
<reference evidence="3" key="1">
    <citation type="submission" date="2021-07" db="EMBL/GenBank/DDBJ databases">
        <authorList>
            <person name="Branca A.L. A."/>
        </authorList>
    </citation>
    <scope>NUCLEOTIDE SEQUENCE</scope>
</reference>
<accession>A0A9W4KGD1</accession>
<dbReference type="SUPFAM" id="SSF48403">
    <property type="entry name" value="Ankyrin repeat"/>
    <property type="match status" value="1"/>
</dbReference>
<keyword evidence="4" id="KW-1185">Reference proteome</keyword>
<organism evidence="3 4">
    <name type="scientific">Penicillium egyptiacum</name>
    <dbReference type="NCBI Taxonomy" id="1303716"/>
    <lineage>
        <taxon>Eukaryota</taxon>
        <taxon>Fungi</taxon>
        <taxon>Dikarya</taxon>
        <taxon>Ascomycota</taxon>
        <taxon>Pezizomycotina</taxon>
        <taxon>Eurotiomycetes</taxon>
        <taxon>Eurotiomycetidae</taxon>
        <taxon>Eurotiales</taxon>
        <taxon>Aspergillaceae</taxon>
        <taxon>Penicillium</taxon>
    </lineage>
</organism>
<evidence type="ECO:0000256" key="1">
    <source>
        <dbReference type="ARBA" id="ARBA00022737"/>
    </source>
</evidence>
<keyword evidence="2" id="KW-0040">ANK repeat</keyword>
<evidence type="ECO:0000313" key="4">
    <source>
        <dbReference type="Proteomes" id="UP001154252"/>
    </source>
</evidence>
<dbReference type="InterPro" id="IPR050745">
    <property type="entry name" value="Multifunctional_regulatory"/>
</dbReference>
<evidence type="ECO:0008006" key="5">
    <source>
        <dbReference type="Google" id="ProtNLM"/>
    </source>
</evidence>
<evidence type="ECO:0000256" key="2">
    <source>
        <dbReference type="ARBA" id="ARBA00023043"/>
    </source>
</evidence>
<evidence type="ECO:0000313" key="3">
    <source>
        <dbReference type="EMBL" id="CAG8898330.1"/>
    </source>
</evidence>
<sequence>MPPRIRDIGALKLYDAVRDASVDSIESLLASGVNPNARVIDWDPAVSDMQTVLPPEFFSDEYQFPSLLRAAKSEVARSGTVEKRKTGRLMTALLEHGADPYALFPQFIRTHPNVPYFPGQPPDEQWLDEDVDLHGVRRTHRAAVEKALRGERRRKMLEEGVPSNEVEDLIDPNHLERDDDSAMEYEPRFPRKEGTCSVIHAMLVKGHFVQPVIEFLGNRLDIERRDPQGQTLFLAACRSKIGLDNLLAVDNYGQNALHHLLSCFNRATGYEPLIIDISLKYLLKNCPSLINQPTKAGIYPLQLALRRMGCVYSWSERDVPSTITHYETAVYDLLAANADPLVCDSRGNTTLHYLRGTMLGESVRMGDEQRRLLQVFIDRGVDVKARNKDDATALELFFMTGYDGMSEDDFGDEEVFSDIGNEVLDAFEKAGYDIMAKDANKQSLLHLVAGLRSYHSDAWLILLQDKGLDPMAEIRMDELLLYR</sequence>
<dbReference type="OrthoDB" id="21416at2759"/>
<keyword evidence="1" id="KW-0677">Repeat</keyword>
<dbReference type="Gene3D" id="1.25.40.20">
    <property type="entry name" value="Ankyrin repeat-containing domain"/>
    <property type="match status" value="2"/>
</dbReference>
<dbReference type="AlphaFoldDB" id="A0A9W4KGD1"/>
<dbReference type="EMBL" id="CAJVRC010000863">
    <property type="protein sequence ID" value="CAG8898330.1"/>
    <property type="molecule type" value="Genomic_DNA"/>
</dbReference>
<gene>
    <name evidence="3" type="ORF">PEGY_LOCUS5099</name>
</gene>
<comment type="caution">
    <text evidence="3">The sequence shown here is derived from an EMBL/GenBank/DDBJ whole genome shotgun (WGS) entry which is preliminary data.</text>
</comment>